<feature type="non-terminal residue" evidence="3">
    <location>
        <position position="248"/>
    </location>
</feature>
<evidence type="ECO:0000256" key="2">
    <source>
        <dbReference type="SAM" id="Phobius"/>
    </source>
</evidence>
<feature type="region of interest" description="Disordered" evidence="1">
    <location>
        <begin position="149"/>
        <end position="195"/>
    </location>
</feature>
<dbReference type="PANTHER" id="PTHR16861">
    <property type="entry name" value="GLYCOPROTEIN 38"/>
    <property type="match status" value="1"/>
</dbReference>
<evidence type="ECO:0000256" key="1">
    <source>
        <dbReference type="SAM" id="MobiDB-lite"/>
    </source>
</evidence>
<accession>A0ABR4HGL5</accession>
<name>A0ABR4HGL5_9EURO</name>
<reference evidence="3 4" key="1">
    <citation type="submission" date="2024-07" db="EMBL/GenBank/DDBJ databases">
        <title>Section-level genome sequencing and comparative genomics of Aspergillus sections Usti and Cavernicolus.</title>
        <authorList>
            <consortium name="Lawrence Berkeley National Laboratory"/>
            <person name="Nybo J.L."/>
            <person name="Vesth T.C."/>
            <person name="Theobald S."/>
            <person name="Frisvad J.C."/>
            <person name="Larsen T.O."/>
            <person name="Kjaerboelling I."/>
            <person name="Rothschild-Mancinelli K."/>
            <person name="Lyhne E.K."/>
            <person name="Kogle M.E."/>
            <person name="Barry K."/>
            <person name="Clum A."/>
            <person name="Na H."/>
            <person name="Ledsgaard L."/>
            <person name="Lin J."/>
            <person name="Lipzen A."/>
            <person name="Kuo A."/>
            <person name="Riley R."/>
            <person name="Mondo S."/>
            <person name="Labutti K."/>
            <person name="Haridas S."/>
            <person name="Pangalinan J."/>
            <person name="Salamov A.A."/>
            <person name="Simmons B.A."/>
            <person name="Magnuson J.K."/>
            <person name="Chen J."/>
            <person name="Drula E."/>
            <person name="Henrissat B."/>
            <person name="Wiebenga A."/>
            <person name="Lubbers R.J."/>
            <person name="Gomes A.C."/>
            <person name="Makela M.R."/>
            <person name="Stajich J."/>
            <person name="Grigoriev I.V."/>
            <person name="Mortensen U.H."/>
            <person name="De Vries R.P."/>
            <person name="Baker S.E."/>
            <person name="Andersen M.R."/>
        </authorList>
    </citation>
    <scope>NUCLEOTIDE SEQUENCE [LARGE SCALE GENOMIC DNA]</scope>
    <source>
        <strain evidence="3 4">CBS 588.65</strain>
    </source>
</reference>
<gene>
    <name evidence="3" type="ORF">BJX63DRAFT_391924</name>
</gene>
<evidence type="ECO:0000313" key="3">
    <source>
        <dbReference type="EMBL" id="KAL2814626.1"/>
    </source>
</evidence>
<keyword evidence="4" id="KW-1185">Reference proteome</keyword>
<comment type="caution">
    <text evidence="3">The sequence shown here is derived from an EMBL/GenBank/DDBJ whole genome shotgun (WGS) entry which is preliminary data.</text>
</comment>
<evidence type="ECO:0000313" key="4">
    <source>
        <dbReference type="Proteomes" id="UP001610334"/>
    </source>
</evidence>
<feature type="transmembrane region" description="Helical" evidence="2">
    <location>
        <begin position="198"/>
        <end position="222"/>
    </location>
</feature>
<dbReference type="Proteomes" id="UP001610334">
    <property type="component" value="Unassembled WGS sequence"/>
</dbReference>
<protein>
    <submittedName>
        <fullName evidence="3">Uncharacterized protein</fullName>
    </submittedName>
</protein>
<dbReference type="EMBL" id="JBFXLT010000032">
    <property type="protein sequence ID" value="KAL2814626.1"/>
    <property type="molecule type" value="Genomic_DNA"/>
</dbReference>
<keyword evidence="2" id="KW-0812">Transmembrane</keyword>
<organism evidence="3 4">
    <name type="scientific">Aspergillus granulosus</name>
    <dbReference type="NCBI Taxonomy" id="176169"/>
    <lineage>
        <taxon>Eukaryota</taxon>
        <taxon>Fungi</taxon>
        <taxon>Dikarya</taxon>
        <taxon>Ascomycota</taxon>
        <taxon>Pezizomycotina</taxon>
        <taxon>Eurotiomycetes</taxon>
        <taxon>Eurotiomycetidae</taxon>
        <taxon>Eurotiales</taxon>
        <taxon>Aspergillaceae</taxon>
        <taxon>Aspergillus</taxon>
        <taxon>Aspergillus subgen. Nidulantes</taxon>
    </lineage>
</organism>
<dbReference type="PANTHER" id="PTHR16861:SF9">
    <property type="entry name" value="CELL WALL INTEGRITY AND STRESS RESPONSE COMPONENT 1"/>
    <property type="match status" value="1"/>
</dbReference>
<sequence>MSVITTSTPIYPPPDETFIGFYDNGTTGESCPLLTADASQWLLTHSPIVNSFVCPTSYAFRTLNSIPAYGNCCLAENDSCPYATRCSDNTAIYRDGATLSCGQGSTCVEAMLYQAETSGTWSVTIPWCLLSDDPTVYYWTHMTTFTTTVDDESTTTPTSTPEDRTTPAANLPTDVPTTDIPSPTPTEIPDDDSSGTNVGAIAGGVVGGVAGLILIILAGWYVMRRHRKKSEELRELGAGYSAPTAEEA</sequence>
<keyword evidence="2" id="KW-0472">Membrane</keyword>
<keyword evidence="2" id="KW-1133">Transmembrane helix</keyword>
<proteinExistence type="predicted"/>
<feature type="compositionally biased region" description="Low complexity" evidence="1">
    <location>
        <begin position="149"/>
        <end position="160"/>
    </location>
</feature>